<reference evidence="6" key="1">
    <citation type="submission" date="2018-05" db="EMBL/GenBank/DDBJ databases">
        <authorList>
            <person name="Lanie J.A."/>
            <person name="Ng W.-L."/>
            <person name="Kazmierczak K.M."/>
            <person name="Andrzejewski T.M."/>
            <person name="Davidsen T.M."/>
            <person name="Wayne K.J."/>
            <person name="Tettelin H."/>
            <person name="Glass J.I."/>
            <person name="Rusch D."/>
            <person name="Podicherti R."/>
            <person name="Tsui H.-C.T."/>
            <person name="Winkler M.E."/>
        </authorList>
    </citation>
    <scope>NUCLEOTIDE SEQUENCE</scope>
</reference>
<dbReference type="InterPro" id="IPR013766">
    <property type="entry name" value="Thioredoxin_domain"/>
</dbReference>
<dbReference type="FunFam" id="3.40.30.10:FF:000020">
    <property type="entry name" value="Peroxiredoxin"/>
    <property type="match status" value="1"/>
</dbReference>
<accession>A0A381RUM9</accession>
<dbReference type="GO" id="GO:0008379">
    <property type="term" value="F:thioredoxin peroxidase activity"/>
    <property type="evidence" value="ECO:0007669"/>
    <property type="project" value="InterPro"/>
</dbReference>
<dbReference type="InterPro" id="IPR036249">
    <property type="entry name" value="Thioredoxin-like_sf"/>
</dbReference>
<protein>
    <recommendedName>
        <fullName evidence="5">Thioredoxin domain-containing protein</fullName>
    </recommendedName>
</protein>
<dbReference type="CDD" id="cd03013">
    <property type="entry name" value="PRX5_like"/>
    <property type="match status" value="1"/>
</dbReference>
<dbReference type="PANTHER" id="PTHR10430:SF16">
    <property type="entry name" value="PEROXIREDOXIN-5, MITOCHONDRIAL"/>
    <property type="match status" value="1"/>
</dbReference>
<evidence type="ECO:0000259" key="5">
    <source>
        <dbReference type="PROSITE" id="PS51352"/>
    </source>
</evidence>
<evidence type="ECO:0000313" key="6">
    <source>
        <dbReference type="EMBL" id="SUZ92623.1"/>
    </source>
</evidence>
<dbReference type="GO" id="GO:0042744">
    <property type="term" value="P:hydrogen peroxide catabolic process"/>
    <property type="evidence" value="ECO:0007669"/>
    <property type="project" value="TreeGrafter"/>
</dbReference>
<dbReference type="PANTHER" id="PTHR10430">
    <property type="entry name" value="PEROXIREDOXIN"/>
    <property type="match status" value="1"/>
</dbReference>
<evidence type="ECO:0000256" key="4">
    <source>
        <dbReference type="ARBA" id="ARBA00023284"/>
    </source>
</evidence>
<dbReference type="GO" id="GO:0045454">
    <property type="term" value="P:cell redox homeostasis"/>
    <property type="evidence" value="ECO:0007669"/>
    <property type="project" value="TreeGrafter"/>
</dbReference>
<dbReference type="InterPro" id="IPR013740">
    <property type="entry name" value="Redoxin"/>
</dbReference>
<gene>
    <name evidence="6" type="ORF">METZ01_LOCUS45477</name>
</gene>
<keyword evidence="2" id="KW-0049">Antioxidant</keyword>
<dbReference type="InterPro" id="IPR037944">
    <property type="entry name" value="PRX5-like"/>
</dbReference>
<dbReference type="SUPFAM" id="SSF52833">
    <property type="entry name" value="Thioredoxin-like"/>
    <property type="match status" value="1"/>
</dbReference>
<dbReference type="Gene3D" id="3.40.30.10">
    <property type="entry name" value="Glutaredoxin"/>
    <property type="match status" value="1"/>
</dbReference>
<keyword evidence="4" id="KW-0676">Redox-active center</keyword>
<evidence type="ECO:0000256" key="1">
    <source>
        <dbReference type="ARBA" id="ARBA00022559"/>
    </source>
</evidence>
<dbReference type="GO" id="GO:0034599">
    <property type="term" value="P:cellular response to oxidative stress"/>
    <property type="evidence" value="ECO:0007669"/>
    <property type="project" value="InterPro"/>
</dbReference>
<keyword evidence="3" id="KW-0560">Oxidoreductase</keyword>
<dbReference type="PROSITE" id="PS51352">
    <property type="entry name" value="THIOREDOXIN_2"/>
    <property type="match status" value="1"/>
</dbReference>
<name>A0A381RUM9_9ZZZZ</name>
<sequence length="217" mass="23769">FLGVLVKYNTYFFFTQFFFKNTLKTQLFYSLYRYNENSLKNRVQKFTEKFNFLKGEKMTIQVGDKLPQITVSTMTEEGPKPVSMEELCAGKKVVLFAVPGAFTPTCSVQHLPGFVTNASNLKDKGADVVACISVNDPFVMAAWGKDRSAGEDVLMLSDGNAEFTSAIGLEMDGSGFGLGTRSQRYAMIIDDGVVSTLNVESGPGLEVSSAETILEAL</sequence>
<proteinExistence type="predicted"/>
<feature type="non-terminal residue" evidence="6">
    <location>
        <position position="1"/>
    </location>
</feature>
<dbReference type="Pfam" id="PF08534">
    <property type="entry name" value="Redoxin"/>
    <property type="match status" value="1"/>
</dbReference>
<feature type="domain" description="Thioredoxin" evidence="5">
    <location>
        <begin position="60"/>
        <end position="217"/>
    </location>
</feature>
<dbReference type="AlphaFoldDB" id="A0A381RUM9"/>
<dbReference type="GO" id="GO:0005737">
    <property type="term" value="C:cytoplasm"/>
    <property type="evidence" value="ECO:0007669"/>
    <property type="project" value="TreeGrafter"/>
</dbReference>
<evidence type="ECO:0000256" key="2">
    <source>
        <dbReference type="ARBA" id="ARBA00022862"/>
    </source>
</evidence>
<evidence type="ECO:0000256" key="3">
    <source>
        <dbReference type="ARBA" id="ARBA00023002"/>
    </source>
</evidence>
<organism evidence="6">
    <name type="scientific">marine metagenome</name>
    <dbReference type="NCBI Taxonomy" id="408172"/>
    <lineage>
        <taxon>unclassified sequences</taxon>
        <taxon>metagenomes</taxon>
        <taxon>ecological metagenomes</taxon>
    </lineage>
</organism>
<keyword evidence="1" id="KW-0575">Peroxidase</keyword>
<dbReference type="EMBL" id="UINC01002074">
    <property type="protein sequence ID" value="SUZ92623.1"/>
    <property type="molecule type" value="Genomic_DNA"/>
</dbReference>